<evidence type="ECO:0008006" key="5">
    <source>
        <dbReference type="Google" id="ProtNLM"/>
    </source>
</evidence>
<dbReference type="Proteomes" id="UP000838160">
    <property type="component" value="Unassembled WGS sequence"/>
</dbReference>
<evidence type="ECO:0000256" key="2">
    <source>
        <dbReference type="SAM" id="Phobius"/>
    </source>
</evidence>
<evidence type="ECO:0000313" key="3">
    <source>
        <dbReference type="EMBL" id="CAH0525007.1"/>
    </source>
</evidence>
<keyword evidence="2" id="KW-0812">Transmembrane</keyword>
<reference evidence="3" key="1">
    <citation type="submission" date="2021-12" db="EMBL/GenBank/DDBJ databases">
        <authorList>
            <person name="Rodrigo-Torres L."/>
            <person name="Arahal R. D."/>
            <person name="Lucena T."/>
        </authorList>
    </citation>
    <scope>NUCLEOTIDE SEQUENCE</scope>
    <source>
        <strain evidence="3">CECT 8226</strain>
    </source>
</reference>
<evidence type="ECO:0000256" key="1">
    <source>
        <dbReference type="SAM" id="MobiDB-lite"/>
    </source>
</evidence>
<feature type="compositionally biased region" description="Basic and acidic residues" evidence="1">
    <location>
        <begin position="57"/>
        <end position="75"/>
    </location>
</feature>
<dbReference type="Pfam" id="PF11169">
    <property type="entry name" value="DUF2956"/>
    <property type="match status" value="1"/>
</dbReference>
<dbReference type="EMBL" id="CAKLCM010000002">
    <property type="protein sequence ID" value="CAH0525007.1"/>
    <property type="molecule type" value="Genomic_DNA"/>
</dbReference>
<feature type="transmembrane region" description="Helical" evidence="2">
    <location>
        <begin position="98"/>
        <end position="117"/>
    </location>
</feature>
<accession>A0ABN8DEB7</accession>
<name>A0ABN8DEB7_9VIBR</name>
<proteinExistence type="predicted"/>
<organism evidence="3 4">
    <name type="scientific">Vibrio hippocampi</name>
    <dbReference type="NCBI Taxonomy" id="654686"/>
    <lineage>
        <taxon>Bacteria</taxon>
        <taxon>Pseudomonadati</taxon>
        <taxon>Pseudomonadota</taxon>
        <taxon>Gammaproteobacteria</taxon>
        <taxon>Vibrionales</taxon>
        <taxon>Vibrionaceae</taxon>
        <taxon>Vibrio</taxon>
    </lineage>
</organism>
<dbReference type="RefSeq" id="WP_237483708.1">
    <property type="nucleotide sequence ID" value="NZ_CAKLCM010000002.1"/>
</dbReference>
<keyword evidence="2" id="KW-1133">Transmembrane helix</keyword>
<keyword evidence="4" id="KW-1185">Reference proteome</keyword>
<feature type="region of interest" description="Disordered" evidence="1">
    <location>
        <begin position="1"/>
        <end position="32"/>
    </location>
</feature>
<keyword evidence="2" id="KW-0472">Membrane</keyword>
<feature type="region of interest" description="Disordered" evidence="1">
    <location>
        <begin position="57"/>
        <end position="77"/>
    </location>
</feature>
<sequence length="118" mass="13099">MKHSQPQPSKETQQEALKIARSTQKPGQTKEQTKLIAQGIEKGIAVYKKQLKEKKRQADKAQKKVKKEKLVDQEGGHSQAIVENTISGATTEKSRTALLPWGLLIVSWVGFVAYAFLG</sequence>
<evidence type="ECO:0000313" key="4">
    <source>
        <dbReference type="Proteomes" id="UP000838160"/>
    </source>
</evidence>
<comment type="caution">
    <text evidence="3">The sequence shown here is derived from an EMBL/GenBank/DDBJ whole genome shotgun (WGS) entry which is preliminary data.</text>
</comment>
<feature type="compositionally biased region" description="Polar residues" evidence="1">
    <location>
        <begin position="1"/>
        <end position="30"/>
    </location>
</feature>
<dbReference type="InterPro" id="IPR021339">
    <property type="entry name" value="DUF2956"/>
</dbReference>
<gene>
    <name evidence="3" type="ORF">VHP8226_00672</name>
</gene>
<protein>
    <recommendedName>
        <fullName evidence="5">DUF2956 domain-containing protein</fullName>
    </recommendedName>
</protein>